<gene>
    <name evidence="1" type="ORF">QWM81_04640</name>
</gene>
<comment type="caution">
    <text evidence="1">The sequence shown here is derived from an EMBL/GenBank/DDBJ whole genome shotgun (WGS) entry which is preliminary data.</text>
</comment>
<keyword evidence="2" id="KW-1185">Reference proteome</keyword>
<dbReference type="Proteomes" id="UP001174050">
    <property type="component" value="Unassembled WGS sequence"/>
</dbReference>
<evidence type="ECO:0000313" key="2">
    <source>
        <dbReference type="Proteomes" id="UP001174050"/>
    </source>
</evidence>
<reference evidence="1" key="1">
    <citation type="submission" date="2023-06" db="EMBL/GenBank/DDBJ databases">
        <title>WGS-Sequencing of Streptomyces ficellus isolate 21 collected from sand in Gara Djebilet Iron Mine in Algeria.</title>
        <authorList>
            <person name="Zegers G.P."/>
            <person name="Gomez A."/>
            <person name="Gueddou A."/>
            <person name="Zahara A.F."/>
            <person name="Worth M."/>
            <person name="Sevigny J.L."/>
            <person name="Tisa L."/>
        </authorList>
    </citation>
    <scope>NUCLEOTIDE SEQUENCE</scope>
    <source>
        <strain evidence="1">AS11</strain>
    </source>
</reference>
<evidence type="ECO:0000313" key="1">
    <source>
        <dbReference type="EMBL" id="MDN3293347.1"/>
    </source>
</evidence>
<sequence length="62" mass="6995">MEMHGERAKVWLSEVTTPYATTRSGADPQPTLPYAQSHVLLFERAGDSWRLSQDLTKAEFAD</sequence>
<name>A0ABT7Z1H8_9ACTN</name>
<accession>A0ABT7Z1H8</accession>
<dbReference type="EMBL" id="JAUEPL010000004">
    <property type="protein sequence ID" value="MDN3293347.1"/>
    <property type="molecule type" value="Genomic_DNA"/>
</dbReference>
<protein>
    <recommendedName>
        <fullName evidence="3">DUF4440 domain-containing protein</fullName>
    </recommendedName>
</protein>
<evidence type="ECO:0008006" key="3">
    <source>
        <dbReference type="Google" id="ProtNLM"/>
    </source>
</evidence>
<proteinExistence type="predicted"/>
<organism evidence="1 2">
    <name type="scientific">Streptomyces ficellus</name>
    <dbReference type="NCBI Taxonomy" id="1977088"/>
    <lineage>
        <taxon>Bacteria</taxon>
        <taxon>Bacillati</taxon>
        <taxon>Actinomycetota</taxon>
        <taxon>Actinomycetes</taxon>
        <taxon>Kitasatosporales</taxon>
        <taxon>Streptomycetaceae</taxon>
        <taxon>Streptomyces</taxon>
    </lineage>
</organism>
<dbReference type="RefSeq" id="WP_290110201.1">
    <property type="nucleotide sequence ID" value="NZ_JAUEPL010000004.1"/>
</dbReference>